<sequence>MGNLCGRSAECSVAASSSFHADETSPAANLNSFSLNDLKLATENFDWNSLLGKGSFGRVYKGWIDEETFAPTKPGVGIAVAVKKHKSESHWGRNEWQAEVTYLGRLHHENIIKLVGYCAESDSKILVYEYMPGGSLANHLFREAQPISWEMRISIAVDVARALSFLHSLETQVIYRDLKSSHVLLDSDFRAKLSDFGLARNGPTGDETHVSTCVVGTVGFAAPEYITTGHLTAKCDVYNFGVLLLELISGRKAGSHLHEKREIPRMMDARLEGRYPRKEAKAVAALAFRCTHADPRKRPNMAEVLTALEEIKQSKDTSIAQAH</sequence>
<evidence type="ECO:0000256" key="5">
    <source>
        <dbReference type="ARBA" id="ARBA00022475"/>
    </source>
</evidence>
<evidence type="ECO:0000256" key="4">
    <source>
        <dbReference type="ARBA" id="ARBA00012513"/>
    </source>
</evidence>
<dbReference type="RefSeq" id="XP_020086360.1">
    <property type="nucleotide sequence ID" value="XM_020230771.1"/>
</dbReference>
<keyword evidence="5" id="KW-1003">Cell membrane</keyword>
<dbReference type="Gene3D" id="3.30.200.20">
    <property type="entry name" value="Phosphorylase Kinase, domain 1"/>
    <property type="match status" value="1"/>
</dbReference>
<dbReference type="PROSITE" id="PS00107">
    <property type="entry name" value="PROTEIN_KINASE_ATP"/>
    <property type="match status" value="1"/>
</dbReference>
<dbReference type="GeneID" id="109708872"/>
<keyword evidence="9 18" id="KW-0547">Nucleotide-binding</keyword>
<keyword evidence="15" id="KW-0325">Glycoprotein</keyword>
<comment type="similarity">
    <text evidence="2">In the N-terminal section; belongs to the leguminous lectin family.</text>
</comment>
<dbReference type="GO" id="GO:0002229">
    <property type="term" value="P:defense response to oomycetes"/>
    <property type="evidence" value="ECO:0007669"/>
    <property type="project" value="UniProtKB-ARBA"/>
</dbReference>
<evidence type="ECO:0000256" key="6">
    <source>
        <dbReference type="ARBA" id="ARBA00022679"/>
    </source>
</evidence>
<reference evidence="20" key="1">
    <citation type="journal article" date="2015" name="Nat. Genet.">
        <title>The pineapple genome and the evolution of CAM photosynthesis.</title>
        <authorList>
            <person name="Ming R."/>
            <person name="VanBuren R."/>
            <person name="Wai C.M."/>
            <person name="Tang H."/>
            <person name="Schatz M.C."/>
            <person name="Bowers J.E."/>
            <person name="Lyons E."/>
            <person name="Wang M.L."/>
            <person name="Chen J."/>
            <person name="Biggers E."/>
            <person name="Zhang J."/>
            <person name="Huang L."/>
            <person name="Zhang L."/>
            <person name="Miao W."/>
            <person name="Zhang J."/>
            <person name="Ye Z."/>
            <person name="Miao C."/>
            <person name="Lin Z."/>
            <person name="Wang H."/>
            <person name="Zhou H."/>
            <person name="Yim W.C."/>
            <person name="Priest H.D."/>
            <person name="Zheng C."/>
            <person name="Woodhouse M."/>
            <person name="Edger P.P."/>
            <person name="Guyot R."/>
            <person name="Guo H.B."/>
            <person name="Guo H."/>
            <person name="Zheng G."/>
            <person name="Singh R."/>
            <person name="Sharma A."/>
            <person name="Min X."/>
            <person name="Zheng Y."/>
            <person name="Lee H."/>
            <person name="Gurtowski J."/>
            <person name="Sedlazeck F.J."/>
            <person name="Harkess A."/>
            <person name="McKain M.R."/>
            <person name="Liao Z."/>
            <person name="Fang J."/>
            <person name="Liu J."/>
            <person name="Zhang X."/>
            <person name="Zhang Q."/>
            <person name="Hu W."/>
            <person name="Qin Y."/>
            <person name="Wang K."/>
            <person name="Chen L.Y."/>
            <person name="Shirley N."/>
            <person name="Lin Y.R."/>
            <person name="Liu L.Y."/>
            <person name="Hernandez A.G."/>
            <person name="Wright C.L."/>
            <person name="Bulone V."/>
            <person name="Tuskan G.A."/>
            <person name="Heath K."/>
            <person name="Zee F."/>
            <person name="Moore P.H."/>
            <person name="Sunkar R."/>
            <person name="Leebens-Mack J.H."/>
            <person name="Mockler T."/>
            <person name="Bennetzen J.L."/>
            <person name="Freeling M."/>
            <person name="Sankoff D."/>
            <person name="Paterson A.H."/>
            <person name="Zhu X."/>
            <person name="Yang X."/>
            <person name="Smith J.A."/>
            <person name="Cushman J.C."/>
            <person name="Paull R.E."/>
            <person name="Yu Q."/>
        </authorList>
    </citation>
    <scope>NUCLEOTIDE SEQUENCE [LARGE SCALE GENOMIC DNA]</scope>
    <source>
        <strain evidence="20">cv. F153</strain>
    </source>
</reference>
<dbReference type="Gene3D" id="1.10.510.10">
    <property type="entry name" value="Transferase(Phosphotransferase) domain 1"/>
    <property type="match status" value="1"/>
</dbReference>
<evidence type="ECO:0000256" key="3">
    <source>
        <dbReference type="ARBA" id="ARBA00010217"/>
    </source>
</evidence>
<feature type="binding site" evidence="18">
    <location>
        <position position="84"/>
    </location>
    <ligand>
        <name>ATP</name>
        <dbReference type="ChEBI" id="CHEBI:30616"/>
    </ligand>
</feature>
<protein>
    <recommendedName>
        <fullName evidence="4">non-specific serine/threonine protein kinase</fullName>
        <ecNumber evidence="4">2.7.11.1</ecNumber>
    </recommendedName>
</protein>
<keyword evidence="8" id="KW-0732">Signal</keyword>
<evidence type="ECO:0000313" key="21">
    <source>
        <dbReference type="RefSeq" id="XP_020086360.1"/>
    </source>
</evidence>
<keyword evidence="14" id="KW-0675">Receptor</keyword>
<dbReference type="GO" id="GO:0004674">
    <property type="term" value="F:protein serine/threonine kinase activity"/>
    <property type="evidence" value="ECO:0007669"/>
    <property type="project" value="UniProtKB-EC"/>
</dbReference>
<dbReference type="GO" id="GO:0005886">
    <property type="term" value="C:plasma membrane"/>
    <property type="evidence" value="ECO:0007669"/>
    <property type="project" value="UniProtKB-SubCell"/>
</dbReference>
<accession>A0A6P5EZ04</accession>
<organism evidence="20 21">
    <name type="scientific">Ananas comosus</name>
    <name type="common">Pineapple</name>
    <name type="synonym">Ananas ananas</name>
    <dbReference type="NCBI Taxonomy" id="4615"/>
    <lineage>
        <taxon>Eukaryota</taxon>
        <taxon>Viridiplantae</taxon>
        <taxon>Streptophyta</taxon>
        <taxon>Embryophyta</taxon>
        <taxon>Tracheophyta</taxon>
        <taxon>Spermatophyta</taxon>
        <taxon>Magnoliopsida</taxon>
        <taxon>Liliopsida</taxon>
        <taxon>Poales</taxon>
        <taxon>Bromeliaceae</taxon>
        <taxon>Bromelioideae</taxon>
        <taxon>Ananas</taxon>
    </lineage>
</organism>
<dbReference type="InterPro" id="IPR000719">
    <property type="entry name" value="Prot_kinase_dom"/>
</dbReference>
<dbReference type="GO" id="GO:0046872">
    <property type="term" value="F:metal ion binding"/>
    <property type="evidence" value="ECO:0007669"/>
    <property type="project" value="UniProtKB-KW"/>
</dbReference>
<keyword evidence="11 18" id="KW-0067">ATP-binding</keyword>
<evidence type="ECO:0000256" key="9">
    <source>
        <dbReference type="ARBA" id="ARBA00022741"/>
    </source>
</evidence>
<evidence type="ECO:0000256" key="8">
    <source>
        <dbReference type="ARBA" id="ARBA00022729"/>
    </source>
</evidence>
<evidence type="ECO:0000313" key="20">
    <source>
        <dbReference type="Proteomes" id="UP000515123"/>
    </source>
</evidence>
<dbReference type="InterPro" id="IPR017441">
    <property type="entry name" value="Protein_kinase_ATP_BS"/>
</dbReference>
<evidence type="ECO:0000256" key="1">
    <source>
        <dbReference type="ARBA" id="ARBA00004251"/>
    </source>
</evidence>
<dbReference type="PROSITE" id="PS50011">
    <property type="entry name" value="PROTEIN_KINASE_DOM"/>
    <property type="match status" value="1"/>
</dbReference>
<evidence type="ECO:0000256" key="17">
    <source>
        <dbReference type="PIRSR" id="PIRSR000615-3"/>
    </source>
</evidence>
<dbReference type="EC" id="2.7.11.1" evidence="4"/>
<dbReference type="OrthoDB" id="4062651at2759"/>
<dbReference type="FunFam" id="3.30.200.20:FF:000228">
    <property type="entry name" value="Serine/threonine-protein kinase BIK1"/>
    <property type="match status" value="1"/>
</dbReference>
<comment type="similarity">
    <text evidence="3">In the C-terminal section; belongs to the protein kinase superfamily. Ser/Thr protein kinase family.</text>
</comment>
<dbReference type="AlphaFoldDB" id="A0A6P5EZ04"/>
<keyword evidence="6" id="KW-0808">Transferase</keyword>
<keyword evidence="12" id="KW-1133">Transmembrane helix</keyword>
<evidence type="ECO:0000256" key="11">
    <source>
        <dbReference type="ARBA" id="ARBA00022840"/>
    </source>
</evidence>
<evidence type="ECO:0000256" key="14">
    <source>
        <dbReference type="ARBA" id="ARBA00023170"/>
    </source>
</evidence>
<evidence type="ECO:0000256" key="15">
    <source>
        <dbReference type="ARBA" id="ARBA00023180"/>
    </source>
</evidence>
<keyword evidence="13" id="KW-0472">Membrane</keyword>
<evidence type="ECO:0000256" key="16">
    <source>
        <dbReference type="PIRSR" id="PIRSR000615-1"/>
    </source>
</evidence>
<name>A0A6P5EZ04_ANACO</name>
<dbReference type="InterPro" id="IPR050823">
    <property type="entry name" value="Plant_Ser_Thr_Prot_Kinase"/>
</dbReference>
<evidence type="ECO:0000259" key="19">
    <source>
        <dbReference type="PROSITE" id="PS50011"/>
    </source>
</evidence>
<evidence type="ECO:0000256" key="12">
    <source>
        <dbReference type="ARBA" id="ARBA00022989"/>
    </source>
</evidence>
<dbReference type="InterPro" id="IPR011009">
    <property type="entry name" value="Kinase-like_dom_sf"/>
</dbReference>
<dbReference type="PIRSF" id="PIRSF000615">
    <property type="entry name" value="TyrPK_CSF1-R"/>
    <property type="match status" value="1"/>
</dbReference>
<evidence type="ECO:0000256" key="7">
    <source>
        <dbReference type="ARBA" id="ARBA00022692"/>
    </source>
</evidence>
<keyword evidence="17" id="KW-0460">Magnesium</keyword>
<keyword evidence="7" id="KW-0812">Transmembrane</keyword>
<dbReference type="Pfam" id="PF07714">
    <property type="entry name" value="PK_Tyr_Ser-Thr"/>
    <property type="match status" value="1"/>
</dbReference>
<feature type="binding site" evidence="17">
    <location>
        <position position="195"/>
    </location>
    <ligand>
        <name>Mg(2+)</name>
        <dbReference type="ChEBI" id="CHEBI:18420"/>
    </ligand>
</feature>
<dbReference type="FunFam" id="1.10.510.10:FF:000240">
    <property type="entry name" value="Lectin-domain containing receptor kinase A4.3"/>
    <property type="match status" value="1"/>
</dbReference>
<feature type="active site" description="Proton acceptor" evidence="16">
    <location>
        <position position="177"/>
    </location>
</feature>
<evidence type="ECO:0000256" key="2">
    <source>
        <dbReference type="ARBA" id="ARBA00008536"/>
    </source>
</evidence>
<dbReference type="PANTHER" id="PTHR45621">
    <property type="entry name" value="OS01G0588500 PROTEIN-RELATED"/>
    <property type="match status" value="1"/>
</dbReference>
<reference evidence="21" key="2">
    <citation type="submission" date="2025-08" db="UniProtKB">
        <authorList>
            <consortium name="RefSeq"/>
        </authorList>
    </citation>
    <scope>IDENTIFICATION</scope>
    <source>
        <tissue evidence="21">Leaf</tissue>
    </source>
</reference>
<dbReference type="GO" id="GO:0005524">
    <property type="term" value="F:ATP binding"/>
    <property type="evidence" value="ECO:0007669"/>
    <property type="project" value="UniProtKB-UniRule"/>
</dbReference>
<evidence type="ECO:0000256" key="13">
    <source>
        <dbReference type="ARBA" id="ARBA00023136"/>
    </source>
</evidence>
<evidence type="ECO:0000256" key="18">
    <source>
        <dbReference type="PROSITE-ProRule" id="PRU10141"/>
    </source>
</evidence>
<evidence type="ECO:0000256" key="10">
    <source>
        <dbReference type="ARBA" id="ARBA00022777"/>
    </source>
</evidence>
<keyword evidence="20" id="KW-1185">Reference proteome</keyword>
<feature type="domain" description="Protein kinase" evidence="19">
    <location>
        <begin position="45"/>
        <end position="323"/>
    </location>
</feature>
<keyword evidence="17" id="KW-0479">Metal-binding</keyword>
<dbReference type="InterPro" id="IPR001245">
    <property type="entry name" value="Ser-Thr/Tyr_kinase_cat_dom"/>
</dbReference>
<proteinExistence type="inferred from homology"/>
<dbReference type="SUPFAM" id="SSF56112">
    <property type="entry name" value="Protein kinase-like (PK-like)"/>
    <property type="match status" value="1"/>
</dbReference>
<gene>
    <name evidence="21" type="primary">LOC109708872</name>
</gene>
<keyword evidence="10 21" id="KW-0418">Kinase</keyword>
<dbReference type="Proteomes" id="UP000515123">
    <property type="component" value="Linkage group 4"/>
</dbReference>
<comment type="subcellular location">
    <subcellularLocation>
        <location evidence="1">Cell membrane</location>
        <topology evidence="1">Single-pass type I membrane protein</topology>
    </subcellularLocation>
</comment>